<keyword evidence="2" id="KW-1003">Cell membrane</keyword>
<keyword evidence="8" id="KW-1185">Reference proteome</keyword>
<feature type="transmembrane region" description="Helical" evidence="6">
    <location>
        <begin position="521"/>
        <end position="542"/>
    </location>
</feature>
<feature type="transmembrane region" description="Helical" evidence="6">
    <location>
        <begin position="592"/>
        <end position="609"/>
    </location>
</feature>
<feature type="transmembrane region" description="Helical" evidence="6">
    <location>
        <begin position="12"/>
        <end position="36"/>
    </location>
</feature>
<feature type="transmembrane region" description="Helical" evidence="6">
    <location>
        <begin position="429"/>
        <end position="447"/>
    </location>
</feature>
<evidence type="ECO:0000256" key="4">
    <source>
        <dbReference type="ARBA" id="ARBA00022989"/>
    </source>
</evidence>
<keyword evidence="3 6" id="KW-0812">Transmembrane</keyword>
<evidence type="ECO:0000313" key="7">
    <source>
        <dbReference type="EMBL" id="TYC14811.1"/>
    </source>
</evidence>
<feature type="transmembrane region" description="Helical" evidence="6">
    <location>
        <begin position="52"/>
        <end position="78"/>
    </location>
</feature>
<comment type="subcellular location">
    <subcellularLocation>
        <location evidence="1">Cell membrane</location>
        <topology evidence="1">Multi-pass membrane protein</topology>
    </subcellularLocation>
</comment>
<reference evidence="7 8" key="1">
    <citation type="submission" date="2019-08" db="EMBL/GenBank/DDBJ databases">
        <title>Genomes of Antarctic Bizionia species.</title>
        <authorList>
            <person name="Bowman J.P."/>
        </authorList>
    </citation>
    <scope>NUCLEOTIDE SEQUENCE [LARGE SCALE GENOMIC DNA]</scope>
    <source>
        <strain evidence="7 8">IC164</strain>
    </source>
</reference>
<organism evidence="7 8">
    <name type="scientific">Bizionia gelidisalsuginis</name>
    <dbReference type="NCBI Taxonomy" id="291188"/>
    <lineage>
        <taxon>Bacteria</taxon>
        <taxon>Pseudomonadati</taxon>
        <taxon>Bacteroidota</taxon>
        <taxon>Flavobacteriia</taxon>
        <taxon>Flavobacteriales</taxon>
        <taxon>Flavobacteriaceae</taxon>
        <taxon>Bizionia</taxon>
    </lineage>
</organism>
<evidence type="ECO:0000256" key="6">
    <source>
        <dbReference type="SAM" id="Phobius"/>
    </source>
</evidence>
<keyword evidence="4 6" id="KW-1133">Transmembrane helix</keyword>
<name>A0ABY3MBZ2_9FLAO</name>
<proteinExistence type="predicted"/>
<dbReference type="PANTHER" id="PTHR33529:SF6">
    <property type="entry name" value="YJGP_YJGQ FAMILY PERMEASE"/>
    <property type="match status" value="1"/>
</dbReference>
<feature type="transmembrane region" description="Helical" evidence="6">
    <location>
        <begin position="398"/>
        <end position="417"/>
    </location>
</feature>
<feature type="transmembrane region" description="Helical" evidence="6">
    <location>
        <begin position="99"/>
        <end position="118"/>
    </location>
</feature>
<evidence type="ECO:0000313" key="8">
    <source>
        <dbReference type="Proteomes" id="UP000323621"/>
    </source>
</evidence>
<feature type="transmembrane region" description="Helical" evidence="6">
    <location>
        <begin position="371"/>
        <end position="391"/>
    </location>
</feature>
<dbReference type="InterPro" id="IPR005495">
    <property type="entry name" value="LptG/LptF_permease"/>
</dbReference>
<keyword evidence="5 6" id="KW-0472">Membrane</keyword>
<evidence type="ECO:0000256" key="2">
    <source>
        <dbReference type="ARBA" id="ARBA00022475"/>
    </source>
</evidence>
<comment type="caution">
    <text evidence="7">The sequence shown here is derived from an EMBL/GenBank/DDBJ whole genome shotgun (WGS) entry which is preliminary data.</text>
</comment>
<evidence type="ECO:0000256" key="5">
    <source>
        <dbReference type="ARBA" id="ARBA00023136"/>
    </source>
</evidence>
<sequence length="619" mass="70225">MKILDRYILSSYLKTFISVFVILMLIFVLQAIWLYIKELAGKDLDLITVAKFLFYITPTLIPLILPLTILLSSIMVFGNFAENYEFAAMKSTGISLQRAMSGLSVFIVGLAITTFFFSNNVIPWAEYNSYNLRKNIAKVKPAMAIAEGQFNQIGDNFNIKVSKKTGDRGQYLEQVVIHQSEVNKIGNYTTIIAKNGELVSEIDSNVLKLILFDGYYYNDTPPKDIQERRKEPFLKSEFEKYTMNIDLSKLNEVDLDDKAYDDKYTMLNISDLSKTTDSLAQARQTTYTDFSTTLYKRTNIETLNLTVDTTRDLEFTGDVLDLFSAKRQVQLIEYAINSISSTTNIITSKKADLKAKTTTLNKHIIAFHEKFALAFACVILFFVGAPLGALIRKGGLGLPMIIAIVLFLSYHFIGIFAKNSAKDSSFSPVIATWFSTLIMLPLSIYLTRRATADRGLFEFDHITQPIKKWFQKKFPNNKLNKAEEETETLDGLKVTRTDITPVAISDKNRAIASSTLLNYRVVSRIALAAYSIAIVLFISFFILKNNKLPQIAISALYLSAISAVVYAIHFLKAYISYRAYTTTLHFNRHKKSPAILLIGFILFPIIYFNRRRKFKLDIA</sequence>
<dbReference type="Proteomes" id="UP000323621">
    <property type="component" value="Unassembled WGS sequence"/>
</dbReference>
<gene>
    <name evidence="7" type="ORF">ES677_05375</name>
</gene>
<evidence type="ECO:0000256" key="1">
    <source>
        <dbReference type="ARBA" id="ARBA00004651"/>
    </source>
</evidence>
<dbReference type="Pfam" id="PF03739">
    <property type="entry name" value="LptF_LptG"/>
    <property type="match status" value="2"/>
</dbReference>
<accession>A0ABY3MBZ2</accession>
<feature type="transmembrane region" description="Helical" evidence="6">
    <location>
        <begin position="548"/>
        <end position="571"/>
    </location>
</feature>
<evidence type="ECO:0000256" key="3">
    <source>
        <dbReference type="ARBA" id="ARBA00022692"/>
    </source>
</evidence>
<dbReference type="PANTHER" id="PTHR33529">
    <property type="entry name" value="SLR0882 PROTEIN-RELATED"/>
    <property type="match status" value="1"/>
</dbReference>
<protein>
    <submittedName>
        <fullName evidence="7">YjgP/YjgQ family permease</fullName>
    </submittedName>
</protein>
<dbReference type="EMBL" id="VSKN01000005">
    <property type="protein sequence ID" value="TYC14811.1"/>
    <property type="molecule type" value="Genomic_DNA"/>
</dbReference>